<accession>A0A4Y3RDH4</accession>
<protein>
    <recommendedName>
        <fullName evidence="1">DUF397 domain-containing protein</fullName>
    </recommendedName>
</protein>
<comment type="caution">
    <text evidence="2">The sequence shown here is derived from an EMBL/GenBank/DDBJ whole genome shotgun (WGS) entry which is preliminary data.</text>
</comment>
<sequence length="78" mass="8064">MEAAIDTKTPAVEVAEEYAWFKSSYSNDTGGACVEVAVLAGCVGVRDSKDEGGPVLVVPSAAWASFVHRMSASAEARG</sequence>
<gene>
    <name evidence="2" type="ORF">SCA03_63410</name>
</gene>
<keyword evidence="3" id="KW-1185">Reference proteome</keyword>
<dbReference type="AlphaFoldDB" id="A0A4Y3RDH4"/>
<evidence type="ECO:0000313" key="2">
    <source>
        <dbReference type="EMBL" id="GEB53790.1"/>
    </source>
</evidence>
<dbReference type="InterPro" id="IPR007278">
    <property type="entry name" value="DUF397"/>
</dbReference>
<dbReference type="EMBL" id="BJMM01000063">
    <property type="protein sequence ID" value="GEB53790.1"/>
    <property type="molecule type" value="Genomic_DNA"/>
</dbReference>
<dbReference type="RefSeq" id="WP_230989027.1">
    <property type="nucleotide sequence ID" value="NZ_BJMM01000063.1"/>
</dbReference>
<evidence type="ECO:0000259" key="1">
    <source>
        <dbReference type="Pfam" id="PF04149"/>
    </source>
</evidence>
<reference evidence="2 3" key="1">
    <citation type="submission" date="2019-06" db="EMBL/GenBank/DDBJ databases">
        <title>Whole genome shotgun sequence of Streptomyces cacaoi subsp. cacaoi NBRC 12748.</title>
        <authorList>
            <person name="Hosoyama A."/>
            <person name="Uohara A."/>
            <person name="Ohji S."/>
            <person name="Ichikawa N."/>
        </authorList>
    </citation>
    <scope>NUCLEOTIDE SEQUENCE [LARGE SCALE GENOMIC DNA]</scope>
    <source>
        <strain evidence="2 3">NBRC 12748</strain>
    </source>
</reference>
<dbReference type="Proteomes" id="UP000319210">
    <property type="component" value="Unassembled WGS sequence"/>
</dbReference>
<name>A0A4Y3RDH4_STRCI</name>
<organism evidence="2 3">
    <name type="scientific">Streptomyces cacaoi</name>
    <dbReference type="NCBI Taxonomy" id="1898"/>
    <lineage>
        <taxon>Bacteria</taxon>
        <taxon>Bacillati</taxon>
        <taxon>Actinomycetota</taxon>
        <taxon>Actinomycetes</taxon>
        <taxon>Kitasatosporales</taxon>
        <taxon>Streptomycetaceae</taxon>
        <taxon>Streptomyces</taxon>
    </lineage>
</organism>
<feature type="domain" description="DUF397" evidence="1">
    <location>
        <begin position="19"/>
        <end position="69"/>
    </location>
</feature>
<dbReference type="Pfam" id="PF04149">
    <property type="entry name" value="DUF397"/>
    <property type="match status" value="1"/>
</dbReference>
<proteinExistence type="predicted"/>
<evidence type="ECO:0000313" key="3">
    <source>
        <dbReference type="Proteomes" id="UP000319210"/>
    </source>
</evidence>